<organism evidence="4 5">
    <name type="scientific">Chryseobacterium geocarposphaerae</name>
    <dbReference type="NCBI Taxonomy" id="1416776"/>
    <lineage>
        <taxon>Bacteria</taxon>
        <taxon>Pseudomonadati</taxon>
        <taxon>Bacteroidota</taxon>
        <taxon>Flavobacteriia</taxon>
        <taxon>Flavobacteriales</taxon>
        <taxon>Weeksellaceae</taxon>
        <taxon>Chryseobacterium group</taxon>
        <taxon>Chryseobacterium</taxon>
    </lineage>
</organism>
<evidence type="ECO:0008006" key="6">
    <source>
        <dbReference type="Google" id="ProtNLM"/>
    </source>
</evidence>
<accession>A0ABU1LH27</accession>
<dbReference type="SUPFAM" id="SSF49344">
    <property type="entry name" value="CBD9-like"/>
    <property type="match status" value="1"/>
</dbReference>
<feature type="domain" description="Carbohydrate-binding" evidence="2">
    <location>
        <begin position="43"/>
        <end position="195"/>
    </location>
</feature>
<dbReference type="EMBL" id="JAVDQS010000008">
    <property type="protein sequence ID" value="MDR6405994.1"/>
    <property type="molecule type" value="Genomic_DNA"/>
</dbReference>
<dbReference type="InterPro" id="IPR010502">
    <property type="entry name" value="Carb-bd_dom_fam9"/>
</dbReference>
<proteinExistence type="predicted"/>
<comment type="caution">
    <text evidence="4">The sequence shown here is derived from an EMBL/GenBank/DDBJ whole genome shotgun (WGS) entry which is preliminary data.</text>
</comment>
<dbReference type="Gene3D" id="2.60.40.1190">
    <property type="match status" value="1"/>
</dbReference>
<dbReference type="Proteomes" id="UP001184853">
    <property type="component" value="Unassembled WGS sequence"/>
</dbReference>
<dbReference type="CDD" id="cd09618">
    <property type="entry name" value="CBM9_like_2"/>
    <property type="match status" value="1"/>
</dbReference>
<keyword evidence="5" id="KW-1185">Reference proteome</keyword>
<dbReference type="RefSeq" id="WP_115982261.1">
    <property type="nucleotide sequence ID" value="NZ_JAVDQS010000008.1"/>
</dbReference>
<name>A0ABU1LH27_9FLAO</name>
<gene>
    <name evidence="4" type="ORF">J2781_002938</name>
</gene>
<keyword evidence="1" id="KW-0732">Signal</keyword>
<feature type="domain" description="DUF5916" evidence="3">
    <location>
        <begin position="235"/>
        <end position="800"/>
    </location>
</feature>
<protein>
    <recommendedName>
        <fullName evidence="6">Carbohydrate binding protein with CBM9 domain</fullName>
    </recommendedName>
</protein>
<evidence type="ECO:0000259" key="2">
    <source>
        <dbReference type="Pfam" id="PF06452"/>
    </source>
</evidence>
<dbReference type="InterPro" id="IPR045670">
    <property type="entry name" value="DUF5916"/>
</dbReference>
<feature type="chain" id="PRO_5046274068" description="Carbohydrate binding protein with CBM9 domain" evidence="1">
    <location>
        <begin position="20"/>
        <end position="815"/>
    </location>
</feature>
<evidence type="ECO:0000259" key="3">
    <source>
        <dbReference type="Pfam" id="PF19313"/>
    </source>
</evidence>
<evidence type="ECO:0000313" key="5">
    <source>
        <dbReference type="Proteomes" id="UP001184853"/>
    </source>
</evidence>
<reference evidence="4 5" key="1">
    <citation type="submission" date="2023-07" db="EMBL/GenBank/DDBJ databases">
        <title>Sorghum-associated microbial communities from plants grown in Nebraska, USA.</title>
        <authorList>
            <person name="Schachtman D."/>
        </authorList>
    </citation>
    <scope>NUCLEOTIDE SEQUENCE [LARGE SCALE GENOMIC DNA]</scope>
    <source>
        <strain evidence="4 5">DS1709</strain>
    </source>
</reference>
<evidence type="ECO:0000313" key="4">
    <source>
        <dbReference type="EMBL" id="MDR6405994.1"/>
    </source>
</evidence>
<dbReference type="Pfam" id="PF06452">
    <property type="entry name" value="CBM9_1"/>
    <property type="match status" value="1"/>
</dbReference>
<dbReference type="Pfam" id="PF19313">
    <property type="entry name" value="DUF5916"/>
    <property type="match status" value="1"/>
</dbReference>
<feature type="signal peptide" evidence="1">
    <location>
        <begin position="1"/>
        <end position="19"/>
    </location>
</feature>
<evidence type="ECO:0000256" key="1">
    <source>
        <dbReference type="SAM" id="SignalP"/>
    </source>
</evidence>
<sequence>MKIKLLIIFLLFSSFLVYSQKKEDDHIVRKKVLIAKTSSSPKIDGILDDAEWQNAPAATNFIERNPNNGKPQADSIKTEVRILYDDTGIYFGAQMYDPTPNKIAKELTERDGISNDDFFGVTLNGYNDKQQSLEFVVTAAGVQFDAKITTDGEDSTWNSIWYSGAKINEKGWSAEIKIPYSELRFPKGNVQEWGMNIFRKIQRIKASYDWNFVDNAKDSYTLFDGVLQGIENINPPTRLSFTPYFSTYINSYDGKTTANFNGGMDVKYGINDAFTFDMTLIPDFGQANFDNSILNLSPFEQQFSEQRTFFTEGTELFSKGGMFYSRRVGGEPTVYPTTSDNEEVTEYPSKVKLFNAFKISGRTKKGLGIGFFNGVTQKMEATIVNHETSEVRKEVVEPWANYNILVFDQRFNGNSSVSLVNTNVTRDGNFRDANATGILWDIINKKNTYKTFGSLKGSWVMDGETKFGTRGEAGFEKIAGKHRFSINGNVTTKDWDINDAGFSTKTNFGNYNAWYGYRILQPTKTFNNIYLNFNLNYFHRLEPFIFQNFIFNHNNSFTDKNFRNFGGGIEFTPFAQNDIYEPRTFARHLKVPGYFDSWVWFESDTRKKLQYNFTIDYYAFDEKGRNHVLTEFGIRYRFFDKFNVNWNFNPSFSNNETGFAGKNDTDIFIGRRQRNTYENALTSKYTFNEKTSLTLTFRHYFSDVTYKKFYTLNHDGSLAETNLFDQNLNGTYNAWNVDLRFSWWFAPGSQLTLLYRNATSNYLEFSRLNVTKNYDMLFSEPTVNNFSIKLTYFLDYNRVKYGTKKKAAKKLIVKF</sequence>